<evidence type="ECO:0000313" key="1">
    <source>
        <dbReference type="EMBL" id="UTI62670.1"/>
    </source>
</evidence>
<name>A0ABY5DPM3_9ACTN</name>
<dbReference type="Proteomes" id="UP001056035">
    <property type="component" value="Chromosome"/>
</dbReference>
<reference evidence="1 2" key="1">
    <citation type="submission" date="2022-06" db="EMBL/GenBank/DDBJ databases">
        <title>Paraconexibacter antarcticus.</title>
        <authorList>
            <person name="Kim C.S."/>
        </authorList>
    </citation>
    <scope>NUCLEOTIDE SEQUENCE [LARGE SCALE GENOMIC DNA]</scope>
    <source>
        <strain evidence="1 2">02-257</strain>
    </source>
</reference>
<dbReference type="RefSeq" id="WP_254569405.1">
    <property type="nucleotide sequence ID" value="NZ_CP098502.1"/>
</dbReference>
<organism evidence="1 2">
    <name type="scientific">Paraconexibacter antarcticus</name>
    <dbReference type="NCBI Taxonomy" id="2949664"/>
    <lineage>
        <taxon>Bacteria</taxon>
        <taxon>Bacillati</taxon>
        <taxon>Actinomycetota</taxon>
        <taxon>Thermoleophilia</taxon>
        <taxon>Solirubrobacterales</taxon>
        <taxon>Paraconexibacteraceae</taxon>
        <taxon>Paraconexibacter</taxon>
    </lineage>
</organism>
<dbReference type="EMBL" id="CP098502">
    <property type="protein sequence ID" value="UTI62670.1"/>
    <property type="molecule type" value="Genomic_DNA"/>
</dbReference>
<protein>
    <submittedName>
        <fullName evidence="1">Uncharacterized protein</fullName>
    </submittedName>
</protein>
<proteinExistence type="predicted"/>
<evidence type="ECO:0000313" key="2">
    <source>
        <dbReference type="Proteomes" id="UP001056035"/>
    </source>
</evidence>
<sequence>MPSTAAARRTAIGVGVLTTGLGGALAVAPEACGAAVGLTDTAGLRTIGVADLALVPGLVRGPRRWPWMVARGTLNVGIVAYLLGRPPGPDTTRRRVLCGVLAGVTVQDLRVAVALRRAGA</sequence>
<keyword evidence="2" id="KW-1185">Reference proteome</keyword>
<gene>
    <name evidence="1" type="ORF">NBH00_15025</name>
</gene>
<accession>A0ABY5DPM3</accession>